<dbReference type="InterPro" id="IPR013083">
    <property type="entry name" value="Znf_RING/FYVE/PHD"/>
</dbReference>
<dbReference type="InterPro" id="IPR027370">
    <property type="entry name" value="Znf-RING_euk"/>
</dbReference>
<reference evidence="8 9" key="1">
    <citation type="submission" date="2019-02" db="EMBL/GenBank/DDBJ databases">
        <title>Genome sequencing of the rare red list fungi Dentipellis fragilis.</title>
        <authorList>
            <person name="Buettner E."/>
            <person name="Kellner H."/>
        </authorList>
    </citation>
    <scope>NUCLEOTIDE SEQUENCE [LARGE SCALE GENOMIC DNA]</scope>
    <source>
        <strain evidence="8 9">DSM 105465</strain>
    </source>
</reference>
<name>A0A4Y9Z9V0_9AGAM</name>
<dbReference type="InterPro" id="IPR001841">
    <property type="entry name" value="Znf_RING"/>
</dbReference>
<dbReference type="OrthoDB" id="6105938at2759"/>
<keyword evidence="2 4" id="KW-0863">Zinc-finger</keyword>
<sequence length="308" mass="34143">MLICGLAGRSKLVELEDKPTRRAKAPARTKGDSSRSHSVARTTGIAKKETPAPDVDVLRKDAAASRKEMLAMRKEFERETKKLRDQLRQTQDSMVAREAKLEEKEAVLTEFVDTQVTTAAAGILQQLEDHFSCPLCLDIMTSPTMLSAYSCGHTFCGLCLAKWSFSLLHDCGAWHESIHCPFCRAPVIHSNTHGRRPANSCPFLPNRTAANIVEDLVGKLHAIAKTATPVAESSSPAGKKRKRVKSEPKETQLPTSLADWADNGQKRKDWLSRNKVGNKEISYVSKSWATLTAPELLEIKERLKLLEA</sequence>
<evidence type="ECO:0000256" key="4">
    <source>
        <dbReference type="PROSITE-ProRule" id="PRU00175"/>
    </source>
</evidence>
<dbReference type="InterPro" id="IPR017907">
    <property type="entry name" value="Znf_RING_CS"/>
</dbReference>
<evidence type="ECO:0000259" key="7">
    <source>
        <dbReference type="PROSITE" id="PS50089"/>
    </source>
</evidence>
<dbReference type="STRING" id="205917.A0A4Y9Z9V0"/>
<dbReference type="Gene3D" id="3.30.40.10">
    <property type="entry name" value="Zinc/RING finger domain, C3HC4 (zinc finger)"/>
    <property type="match status" value="1"/>
</dbReference>
<evidence type="ECO:0000256" key="5">
    <source>
        <dbReference type="SAM" id="Coils"/>
    </source>
</evidence>
<feature type="domain" description="RING-type" evidence="7">
    <location>
        <begin position="133"/>
        <end position="184"/>
    </location>
</feature>
<evidence type="ECO:0000256" key="2">
    <source>
        <dbReference type="ARBA" id="ARBA00022771"/>
    </source>
</evidence>
<evidence type="ECO:0000256" key="1">
    <source>
        <dbReference type="ARBA" id="ARBA00022723"/>
    </source>
</evidence>
<keyword evidence="3" id="KW-0862">Zinc</keyword>
<gene>
    <name evidence="8" type="ORF">EVG20_g1463</name>
</gene>
<feature type="region of interest" description="Disordered" evidence="6">
    <location>
        <begin position="228"/>
        <end position="259"/>
    </location>
</feature>
<dbReference type="SMART" id="SM00184">
    <property type="entry name" value="RING"/>
    <property type="match status" value="1"/>
</dbReference>
<dbReference type="PROSITE" id="PS50089">
    <property type="entry name" value="ZF_RING_2"/>
    <property type="match status" value="1"/>
</dbReference>
<feature type="coiled-coil region" evidence="5">
    <location>
        <begin position="66"/>
        <end position="93"/>
    </location>
</feature>
<dbReference type="GO" id="GO:0061630">
    <property type="term" value="F:ubiquitin protein ligase activity"/>
    <property type="evidence" value="ECO:0007669"/>
    <property type="project" value="TreeGrafter"/>
</dbReference>
<evidence type="ECO:0000313" key="8">
    <source>
        <dbReference type="EMBL" id="TFY71545.1"/>
    </source>
</evidence>
<dbReference type="PANTHER" id="PTHR15898:SF13">
    <property type="entry name" value="BIFUNCTIONAL APOPTOSIS REGULATOR"/>
    <property type="match status" value="1"/>
</dbReference>
<dbReference type="EMBL" id="SEOQ01000047">
    <property type="protein sequence ID" value="TFY71545.1"/>
    <property type="molecule type" value="Genomic_DNA"/>
</dbReference>
<evidence type="ECO:0000256" key="3">
    <source>
        <dbReference type="ARBA" id="ARBA00022833"/>
    </source>
</evidence>
<dbReference type="Pfam" id="PF13445">
    <property type="entry name" value="zf-RING_UBOX"/>
    <property type="match status" value="1"/>
</dbReference>
<feature type="region of interest" description="Disordered" evidence="6">
    <location>
        <begin position="17"/>
        <end position="51"/>
    </location>
</feature>
<keyword evidence="5" id="KW-0175">Coiled coil</keyword>
<keyword evidence="9" id="KW-1185">Reference proteome</keyword>
<dbReference type="GO" id="GO:0043161">
    <property type="term" value="P:proteasome-mediated ubiquitin-dependent protein catabolic process"/>
    <property type="evidence" value="ECO:0007669"/>
    <property type="project" value="TreeGrafter"/>
</dbReference>
<dbReference type="GO" id="GO:0008270">
    <property type="term" value="F:zinc ion binding"/>
    <property type="evidence" value="ECO:0007669"/>
    <property type="project" value="UniProtKB-KW"/>
</dbReference>
<evidence type="ECO:0000256" key="6">
    <source>
        <dbReference type="SAM" id="MobiDB-lite"/>
    </source>
</evidence>
<proteinExistence type="predicted"/>
<protein>
    <recommendedName>
        <fullName evidence="7">RING-type domain-containing protein</fullName>
    </recommendedName>
</protein>
<dbReference type="Proteomes" id="UP000298327">
    <property type="component" value="Unassembled WGS sequence"/>
</dbReference>
<dbReference type="SUPFAM" id="SSF57850">
    <property type="entry name" value="RING/U-box"/>
    <property type="match status" value="1"/>
</dbReference>
<comment type="caution">
    <text evidence="8">The sequence shown here is derived from an EMBL/GenBank/DDBJ whole genome shotgun (WGS) entry which is preliminary data.</text>
</comment>
<dbReference type="AlphaFoldDB" id="A0A4Y9Z9V0"/>
<accession>A0A4Y9Z9V0</accession>
<dbReference type="PROSITE" id="PS00518">
    <property type="entry name" value="ZF_RING_1"/>
    <property type="match status" value="1"/>
</dbReference>
<dbReference type="PANTHER" id="PTHR15898">
    <property type="entry name" value="BIFUNCTIONAL APOPTOSIS REGULATOR"/>
    <property type="match status" value="1"/>
</dbReference>
<evidence type="ECO:0000313" key="9">
    <source>
        <dbReference type="Proteomes" id="UP000298327"/>
    </source>
</evidence>
<organism evidence="8 9">
    <name type="scientific">Dentipellis fragilis</name>
    <dbReference type="NCBI Taxonomy" id="205917"/>
    <lineage>
        <taxon>Eukaryota</taxon>
        <taxon>Fungi</taxon>
        <taxon>Dikarya</taxon>
        <taxon>Basidiomycota</taxon>
        <taxon>Agaricomycotina</taxon>
        <taxon>Agaricomycetes</taxon>
        <taxon>Russulales</taxon>
        <taxon>Hericiaceae</taxon>
        <taxon>Dentipellis</taxon>
    </lineage>
</organism>
<keyword evidence="1" id="KW-0479">Metal-binding</keyword>